<name>A0A0D2L406_HYPSF</name>
<sequence length="148" mass="15307">MDIRHAVVACVSLADNWGVLTTSTARNGTIGSVFLAKACVTSFALAGFCFAGYINFSGPRSGAVLSRGVGCVMSALGYIVANKHCGRSVSVDHVCFSATAHVLVSPGGPARSLRLSYYEVAVYYLDTPTGHRLAQAFASDGAPASLKA</sequence>
<feature type="transmembrane region" description="Helical" evidence="1">
    <location>
        <begin position="34"/>
        <end position="56"/>
    </location>
</feature>
<proteinExistence type="predicted"/>
<keyword evidence="3" id="KW-1185">Reference proteome</keyword>
<evidence type="ECO:0000256" key="1">
    <source>
        <dbReference type="SAM" id="Phobius"/>
    </source>
</evidence>
<dbReference type="Proteomes" id="UP000054270">
    <property type="component" value="Unassembled WGS sequence"/>
</dbReference>
<reference evidence="3" key="1">
    <citation type="submission" date="2014-04" db="EMBL/GenBank/DDBJ databases">
        <title>Evolutionary Origins and Diversification of the Mycorrhizal Mutualists.</title>
        <authorList>
            <consortium name="DOE Joint Genome Institute"/>
            <consortium name="Mycorrhizal Genomics Consortium"/>
            <person name="Kohler A."/>
            <person name="Kuo A."/>
            <person name="Nagy L.G."/>
            <person name="Floudas D."/>
            <person name="Copeland A."/>
            <person name="Barry K.W."/>
            <person name="Cichocki N."/>
            <person name="Veneault-Fourrey C."/>
            <person name="LaButti K."/>
            <person name="Lindquist E.A."/>
            <person name="Lipzen A."/>
            <person name="Lundell T."/>
            <person name="Morin E."/>
            <person name="Murat C."/>
            <person name="Riley R."/>
            <person name="Ohm R."/>
            <person name="Sun H."/>
            <person name="Tunlid A."/>
            <person name="Henrissat B."/>
            <person name="Grigoriev I.V."/>
            <person name="Hibbett D.S."/>
            <person name="Martin F."/>
        </authorList>
    </citation>
    <scope>NUCLEOTIDE SEQUENCE [LARGE SCALE GENOMIC DNA]</scope>
    <source>
        <strain evidence="3">FD-334 SS-4</strain>
    </source>
</reference>
<keyword evidence="1" id="KW-1133">Transmembrane helix</keyword>
<organism evidence="2 3">
    <name type="scientific">Hypholoma sublateritium (strain FD-334 SS-4)</name>
    <dbReference type="NCBI Taxonomy" id="945553"/>
    <lineage>
        <taxon>Eukaryota</taxon>
        <taxon>Fungi</taxon>
        <taxon>Dikarya</taxon>
        <taxon>Basidiomycota</taxon>
        <taxon>Agaricomycotina</taxon>
        <taxon>Agaricomycetes</taxon>
        <taxon>Agaricomycetidae</taxon>
        <taxon>Agaricales</taxon>
        <taxon>Agaricineae</taxon>
        <taxon>Strophariaceae</taxon>
        <taxon>Hypholoma</taxon>
    </lineage>
</organism>
<keyword evidence="1" id="KW-0472">Membrane</keyword>
<evidence type="ECO:0000313" key="3">
    <source>
        <dbReference type="Proteomes" id="UP000054270"/>
    </source>
</evidence>
<protein>
    <submittedName>
        <fullName evidence="2">Uncharacterized protein</fullName>
    </submittedName>
</protein>
<dbReference type="EMBL" id="KN817557">
    <property type="protein sequence ID" value="KJA21532.1"/>
    <property type="molecule type" value="Genomic_DNA"/>
</dbReference>
<evidence type="ECO:0000313" key="2">
    <source>
        <dbReference type="EMBL" id="KJA21532.1"/>
    </source>
</evidence>
<gene>
    <name evidence="2" type="ORF">HYPSUDRAFT_724496</name>
</gene>
<feature type="transmembrane region" description="Helical" evidence="1">
    <location>
        <begin position="62"/>
        <end position="81"/>
    </location>
</feature>
<keyword evidence="1" id="KW-0812">Transmembrane</keyword>
<accession>A0A0D2L406</accession>
<dbReference type="AlphaFoldDB" id="A0A0D2L406"/>